<dbReference type="InterPro" id="IPR029044">
    <property type="entry name" value="Nucleotide-diphossugar_trans"/>
</dbReference>
<dbReference type="AlphaFoldDB" id="V8QV80"/>
<dbReference type="PANTHER" id="PTHR43685">
    <property type="entry name" value="GLYCOSYLTRANSFERASE"/>
    <property type="match status" value="1"/>
</dbReference>
<comment type="caution">
    <text evidence="5">The sequence shown here is derived from an EMBL/GenBank/DDBJ whole genome shotgun (WGS) entry which is preliminary data.</text>
</comment>
<dbReference type="EMBL" id="AYXT01000009">
    <property type="protein sequence ID" value="ETF03268.1"/>
    <property type="molecule type" value="Genomic_DNA"/>
</dbReference>
<dbReference type="PANTHER" id="PTHR43685:SF5">
    <property type="entry name" value="GLYCOSYLTRANSFERASE EPSE-RELATED"/>
    <property type="match status" value="1"/>
</dbReference>
<dbReference type="STRING" id="1424334.W822_10755"/>
<dbReference type="Pfam" id="PF00535">
    <property type="entry name" value="Glycos_transf_2"/>
    <property type="match status" value="1"/>
</dbReference>
<evidence type="ECO:0000256" key="3">
    <source>
        <dbReference type="ARBA" id="ARBA00022679"/>
    </source>
</evidence>
<dbReference type="InterPro" id="IPR050834">
    <property type="entry name" value="Glycosyltransf_2"/>
</dbReference>
<dbReference type="SUPFAM" id="SSF53448">
    <property type="entry name" value="Nucleotide-diphospho-sugar transferases"/>
    <property type="match status" value="1"/>
</dbReference>
<evidence type="ECO:0000313" key="6">
    <source>
        <dbReference type="Proteomes" id="UP000018733"/>
    </source>
</evidence>
<dbReference type="Proteomes" id="UP000018733">
    <property type="component" value="Unassembled WGS sequence"/>
</dbReference>
<sequence length="276" mass="31037">MKNHVSFSLLMAVYKNDNPDFLAAALESVIANTCQPTQVVIVQDGPVTPALTAVLRDFAARLPLQVVALPVNRGLGPALHAGVLACNEEWIARFDSDDVCTPTRFENQLDYIATHPEVSLLGGQIKEFETRPDQSYASRVVPTDPSAIGRFAKTRNPFNHMTVMFRKSAVLAAGNYQSDALYEDYALWIRMLMQSARVANLAHVLVYARAGEGMFRRRGGWRYAWNEVRFQYGFYRKGFLSLPQLAINIASRVPVRLVPNAVRAFIYRYLLRRPGQ</sequence>
<dbReference type="Gene3D" id="3.90.550.10">
    <property type="entry name" value="Spore Coat Polysaccharide Biosynthesis Protein SpsA, Chain A"/>
    <property type="match status" value="1"/>
</dbReference>
<dbReference type="OrthoDB" id="8666056at2"/>
<organism evidence="5 6">
    <name type="scientific">Advenella kashmirensis W13003</name>
    <dbReference type="NCBI Taxonomy" id="1424334"/>
    <lineage>
        <taxon>Bacteria</taxon>
        <taxon>Pseudomonadati</taxon>
        <taxon>Pseudomonadota</taxon>
        <taxon>Betaproteobacteria</taxon>
        <taxon>Burkholderiales</taxon>
        <taxon>Alcaligenaceae</taxon>
    </lineage>
</organism>
<accession>V8QV80</accession>
<name>V8QV80_9BURK</name>
<feature type="domain" description="Glycosyltransferase 2-like" evidence="4">
    <location>
        <begin position="8"/>
        <end position="164"/>
    </location>
</feature>
<evidence type="ECO:0000256" key="1">
    <source>
        <dbReference type="ARBA" id="ARBA00006739"/>
    </source>
</evidence>
<dbReference type="eggNOG" id="COG1215">
    <property type="taxonomic scope" value="Bacteria"/>
</dbReference>
<evidence type="ECO:0000256" key="2">
    <source>
        <dbReference type="ARBA" id="ARBA00022676"/>
    </source>
</evidence>
<dbReference type="InterPro" id="IPR001173">
    <property type="entry name" value="Glyco_trans_2-like"/>
</dbReference>
<dbReference type="RefSeq" id="WP_024005119.1">
    <property type="nucleotide sequence ID" value="NZ_KI650979.1"/>
</dbReference>
<evidence type="ECO:0000313" key="5">
    <source>
        <dbReference type="EMBL" id="ETF03268.1"/>
    </source>
</evidence>
<comment type="similarity">
    <text evidence="1">Belongs to the glycosyltransferase 2 family.</text>
</comment>
<keyword evidence="3 5" id="KW-0808">Transferase</keyword>
<keyword evidence="2" id="KW-0328">Glycosyltransferase</keyword>
<protein>
    <submittedName>
        <fullName evidence="5">Glycosyl transferase family 2</fullName>
    </submittedName>
</protein>
<reference evidence="5 6" key="1">
    <citation type="journal article" date="2014" name="Genome Announc.">
        <title>Draft Genome Sequence of Advenella kashmirensis Strain W13003, a Polycyclic Aromatic Hydrocarbon-Degrading Bacterium.</title>
        <authorList>
            <person name="Wang X."/>
            <person name="Jin D."/>
            <person name="Zhou L."/>
            <person name="Wu L."/>
            <person name="An W."/>
            <person name="Zhao L."/>
        </authorList>
    </citation>
    <scope>NUCLEOTIDE SEQUENCE [LARGE SCALE GENOMIC DNA]</scope>
    <source>
        <strain evidence="5 6">W13003</strain>
    </source>
</reference>
<proteinExistence type="inferred from homology"/>
<evidence type="ECO:0000259" key="4">
    <source>
        <dbReference type="Pfam" id="PF00535"/>
    </source>
</evidence>
<keyword evidence="6" id="KW-1185">Reference proteome</keyword>
<dbReference type="PATRIC" id="fig|1424334.3.peg.2164"/>
<gene>
    <name evidence="5" type="ORF">W822_10755</name>
</gene>
<dbReference type="HOGENOM" id="CLU_025996_0_9_4"/>
<dbReference type="GO" id="GO:0016757">
    <property type="term" value="F:glycosyltransferase activity"/>
    <property type="evidence" value="ECO:0007669"/>
    <property type="project" value="UniProtKB-KW"/>
</dbReference>